<dbReference type="InterPro" id="IPR013785">
    <property type="entry name" value="Aldolase_TIM"/>
</dbReference>
<sequence>MFGKIHEIYDSISGEGISQGIPTQFIRFAGCSLRCGKVGDKKLWCDTPYALGPEQGEHKSLEEILAQLLQNDPHHQKQIIITGGEPLEGKNGLLTRSLSDHIYRFRIQEQFPYPASRIETNGKEEIDEKPSRVFTMDYKLPGSGMESEMHIENFEILKKRHNSLDEIKFVIRDRIDFQRSLEILHEKKPDTNILFSPVHEDLDAKELVEWLKVANPPKSRLSLQIHKFLWGNKKGV</sequence>
<feature type="binding site" evidence="8">
    <location>
        <begin position="12"/>
        <end position="14"/>
    </location>
    <ligand>
        <name>substrate</name>
    </ligand>
</feature>
<dbReference type="HAMAP" id="MF_00917">
    <property type="entry name" value="QueE"/>
    <property type="match status" value="1"/>
</dbReference>
<feature type="binding site" evidence="8">
    <location>
        <position position="27"/>
    </location>
    <ligand>
        <name>substrate</name>
    </ligand>
</feature>
<feature type="binding site" evidence="8">
    <location>
        <position position="84"/>
    </location>
    <ligand>
        <name>S-adenosyl-L-methionine</name>
        <dbReference type="ChEBI" id="CHEBI:59789"/>
    </ligand>
</feature>
<keyword evidence="6 8" id="KW-0411">Iron-sulfur</keyword>
<feature type="domain" description="Radical SAM core" evidence="9">
    <location>
        <begin position="18"/>
        <end position="232"/>
    </location>
</feature>
<feature type="binding site" evidence="8">
    <location>
        <position position="35"/>
    </location>
    <ligand>
        <name>[4Fe-4S] cluster</name>
        <dbReference type="ChEBI" id="CHEBI:49883"/>
        <note>4Fe-4S-S-AdoMet</note>
    </ligand>
</feature>
<feature type="binding site" evidence="8">
    <location>
        <position position="82"/>
    </location>
    <ligand>
        <name>substrate</name>
    </ligand>
</feature>
<dbReference type="PANTHER" id="PTHR42836">
    <property type="entry name" value="7-CARBOXY-7-DEAZAGUANINE SYNTHASE"/>
    <property type="match status" value="1"/>
</dbReference>
<keyword evidence="4 8" id="KW-0460">Magnesium</keyword>
<keyword evidence="7 8" id="KW-0456">Lyase</keyword>
<comment type="caution">
    <text evidence="10">The sequence shown here is derived from an EMBL/GenBank/DDBJ whole genome shotgun (WGS) entry which is preliminary data.</text>
</comment>
<keyword evidence="8" id="KW-0671">Queuosine biosynthesis</keyword>
<feature type="binding site" evidence="8">
    <location>
        <position position="31"/>
    </location>
    <ligand>
        <name>[4Fe-4S] cluster</name>
        <dbReference type="ChEBI" id="CHEBI:49883"/>
        <note>4Fe-4S-S-AdoMet</note>
    </ligand>
</feature>
<reference evidence="10" key="1">
    <citation type="journal article" date="2019" name="PLoS Negl. Trop. Dis.">
        <title>Revisiting the worldwide diversity of Leptospira species in the environment.</title>
        <authorList>
            <person name="Vincent A.T."/>
            <person name="Schiettekatte O."/>
            <person name="Bourhy P."/>
            <person name="Veyrier F.J."/>
            <person name="Picardeau M."/>
        </authorList>
    </citation>
    <scope>NUCLEOTIDE SEQUENCE [LARGE SCALE GENOMIC DNA]</scope>
    <source>
        <strain evidence="10">201702476</strain>
    </source>
</reference>
<dbReference type="GO" id="GO:1904047">
    <property type="term" value="F:S-adenosyl-L-methionine binding"/>
    <property type="evidence" value="ECO:0007669"/>
    <property type="project" value="UniProtKB-UniRule"/>
</dbReference>
<comment type="caution">
    <text evidence="8">Lacks conserved residue(s) required for the propagation of feature annotation.</text>
</comment>
<feature type="binding site" evidence="8">
    <location>
        <position position="47"/>
    </location>
    <ligand>
        <name>Mg(2+)</name>
        <dbReference type="ChEBI" id="CHEBI:18420"/>
    </ligand>
</feature>
<dbReference type="PANTHER" id="PTHR42836:SF1">
    <property type="entry name" value="7-CARBOXY-7-DEAZAGUANINE SYNTHASE"/>
    <property type="match status" value="1"/>
</dbReference>
<dbReference type="GO" id="GO:0051539">
    <property type="term" value="F:4 iron, 4 sulfur cluster binding"/>
    <property type="evidence" value="ECO:0007669"/>
    <property type="project" value="UniProtKB-UniRule"/>
</dbReference>
<evidence type="ECO:0000259" key="9">
    <source>
        <dbReference type="PROSITE" id="PS51918"/>
    </source>
</evidence>
<evidence type="ECO:0000256" key="6">
    <source>
        <dbReference type="ARBA" id="ARBA00023014"/>
    </source>
</evidence>
<dbReference type="InterPro" id="IPR007197">
    <property type="entry name" value="rSAM"/>
</dbReference>
<accession>A0A4R9KAR0</accession>
<keyword evidence="1 8" id="KW-0004">4Fe-4S</keyword>
<dbReference type="SFLD" id="SFLDS00029">
    <property type="entry name" value="Radical_SAM"/>
    <property type="match status" value="1"/>
</dbReference>
<feature type="binding site" evidence="8">
    <location>
        <position position="45"/>
    </location>
    <ligand>
        <name>[4Fe-4S] cluster</name>
        <dbReference type="ChEBI" id="CHEBI:49883"/>
        <note>4Fe-4S-S-AdoMet</note>
    </ligand>
</feature>
<dbReference type="GO" id="GO:0000287">
    <property type="term" value="F:magnesium ion binding"/>
    <property type="evidence" value="ECO:0007669"/>
    <property type="project" value="UniProtKB-UniRule"/>
</dbReference>
<dbReference type="PROSITE" id="PS51918">
    <property type="entry name" value="RADICAL_SAM"/>
    <property type="match status" value="1"/>
</dbReference>
<name>A0A4R9KAR0_9LEPT</name>
<evidence type="ECO:0000256" key="8">
    <source>
        <dbReference type="HAMAP-Rule" id="MF_00917"/>
    </source>
</evidence>
<evidence type="ECO:0000313" key="11">
    <source>
        <dbReference type="Proteomes" id="UP000297693"/>
    </source>
</evidence>
<evidence type="ECO:0000256" key="2">
    <source>
        <dbReference type="ARBA" id="ARBA00022691"/>
    </source>
</evidence>
<dbReference type="RefSeq" id="WP_135621546.1">
    <property type="nucleotide sequence ID" value="NZ_RQGD01000005.1"/>
</dbReference>
<dbReference type="InterPro" id="IPR024924">
    <property type="entry name" value="7-CO-7-deazaguanine_synth-like"/>
</dbReference>
<feature type="binding site" evidence="8">
    <location>
        <begin position="44"/>
        <end position="46"/>
    </location>
    <ligand>
        <name>S-adenosyl-L-methionine</name>
        <dbReference type="ChEBI" id="CHEBI:59789"/>
    </ligand>
</feature>
<dbReference type="GO" id="GO:0016840">
    <property type="term" value="F:carbon-nitrogen lyase activity"/>
    <property type="evidence" value="ECO:0007669"/>
    <property type="project" value="UniProtKB-UniRule"/>
</dbReference>
<comment type="cofactor">
    <cofactor evidence="8">
        <name>Mg(2+)</name>
        <dbReference type="ChEBI" id="CHEBI:18420"/>
    </cofactor>
</comment>
<comment type="cofactor">
    <cofactor evidence="8">
        <name>[4Fe-4S] cluster</name>
        <dbReference type="ChEBI" id="CHEBI:49883"/>
    </cofactor>
    <text evidence="8">Binds 1 [4Fe-4S] cluster. The cluster is coordinated with 3 cysteines and an exchangeable S-adenosyl-L-methionine.</text>
</comment>
<evidence type="ECO:0000256" key="3">
    <source>
        <dbReference type="ARBA" id="ARBA00022723"/>
    </source>
</evidence>
<comment type="pathway">
    <text evidence="8">Purine metabolism; 7-cyano-7-deazaguanine biosynthesis.</text>
</comment>
<dbReference type="PIRSF" id="PIRSF000370">
    <property type="entry name" value="QueE"/>
    <property type="match status" value="1"/>
</dbReference>
<dbReference type="UniPathway" id="UPA00391"/>
<evidence type="ECO:0000256" key="5">
    <source>
        <dbReference type="ARBA" id="ARBA00023004"/>
    </source>
</evidence>
<dbReference type="OrthoDB" id="9792276at2"/>
<evidence type="ECO:0000256" key="7">
    <source>
        <dbReference type="ARBA" id="ARBA00023239"/>
    </source>
</evidence>
<comment type="cofactor">
    <cofactor evidence="8">
        <name>S-adenosyl-L-methionine</name>
        <dbReference type="ChEBI" id="CHEBI:59789"/>
    </cofactor>
    <text evidence="8">Binds 1 S-adenosyl-L-methionine per subunit.</text>
</comment>
<comment type="catalytic activity">
    <reaction evidence="8">
        <text>6-carboxy-5,6,7,8-tetrahydropterin + H(+) = 7-carboxy-7-carbaguanine + NH4(+)</text>
        <dbReference type="Rhea" id="RHEA:27974"/>
        <dbReference type="ChEBI" id="CHEBI:15378"/>
        <dbReference type="ChEBI" id="CHEBI:28938"/>
        <dbReference type="ChEBI" id="CHEBI:61032"/>
        <dbReference type="ChEBI" id="CHEBI:61036"/>
        <dbReference type="EC" id="4.3.99.3"/>
    </reaction>
</comment>
<keyword evidence="5 8" id="KW-0408">Iron</keyword>
<protein>
    <recommendedName>
        <fullName evidence="8">7-carboxy-7-deazaguanine synthase</fullName>
        <shortName evidence="8">CDG synthase</shortName>
        <ecNumber evidence="8">4.3.99.3</ecNumber>
    </recommendedName>
    <alternativeName>
        <fullName evidence="8">Queuosine biosynthesis protein QueE</fullName>
    </alternativeName>
</protein>
<keyword evidence="2 8" id="KW-0949">S-adenosyl-L-methionine</keyword>
<comment type="function">
    <text evidence="8">Catalyzes the complex heterocyclic radical-mediated conversion of 6-carboxy-5,6,7,8-tetrahydropterin (CPH4) to 7-carboxy-7-deazaguanine (CDG), a step common to the biosynthetic pathways of all 7-deazapurine-containing compounds.</text>
</comment>
<evidence type="ECO:0000256" key="4">
    <source>
        <dbReference type="ARBA" id="ARBA00022842"/>
    </source>
</evidence>
<dbReference type="Gene3D" id="3.20.20.70">
    <property type="entry name" value="Aldolase class I"/>
    <property type="match status" value="1"/>
</dbReference>
<evidence type="ECO:0000313" key="10">
    <source>
        <dbReference type="EMBL" id="TGL63126.1"/>
    </source>
</evidence>
<comment type="similarity">
    <text evidence="8">Belongs to the radical SAM superfamily. 7-carboxy-7-deazaguanine synthase family.</text>
</comment>
<organism evidence="10 11">
    <name type="scientific">Leptospira ognonensis</name>
    <dbReference type="NCBI Taxonomy" id="2484945"/>
    <lineage>
        <taxon>Bacteria</taxon>
        <taxon>Pseudomonadati</taxon>
        <taxon>Spirochaetota</taxon>
        <taxon>Spirochaetia</taxon>
        <taxon>Leptospirales</taxon>
        <taxon>Leptospiraceae</taxon>
        <taxon>Leptospira</taxon>
    </lineage>
</organism>
<dbReference type="Proteomes" id="UP000297693">
    <property type="component" value="Unassembled WGS sequence"/>
</dbReference>
<comment type="subunit">
    <text evidence="8">Homodimer.</text>
</comment>
<keyword evidence="11" id="KW-1185">Reference proteome</keyword>
<dbReference type="EMBL" id="RQGD01000005">
    <property type="protein sequence ID" value="TGL63126.1"/>
    <property type="molecule type" value="Genomic_DNA"/>
</dbReference>
<evidence type="ECO:0000256" key="1">
    <source>
        <dbReference type="ARBA" id="ARBA00022485"/>
    </source>
</evidence>
<dbReference type="EC" id="4.3.99.3" evidence="8"/>
<gene>
    <name evidence="8" type="primary">queE</name>
    <name evidence="10" type="ORF">EHQ58_01365</name>
</gene>
<dbReference type="AlphaFoldDB" id="A0A4R9KAR0"/>
<dbReference type="GO" id="GO:0008616">
    <property type="term" value="P:tRNA queuosine(34) biosynthetic process"/>
    <property type="evidence" value="ECO:0007669"/>
    <property type="project" value="UniProtKB-UniRule"/>
</dbReference>
<proteinExistence type="inferred from homology"/>
<keyword evidence="3 8" id="KW-0479">Metal-binding</keyword>